<dbReference type="SUPFAM" id="SSF53756">
    <property type="entry name" value="UDP-Glycosyltransferase/glycogen phosphorylase"/>
    <property type="match status" value="1"/>
</dbReference>
<protein>
    <submittedName>
        <fullName evidence="3">Glycosyltransferase family 4 protein</fullName>
    </submittedName>
</protein>
<evidence type="ECO:0000313" key="3">
    <source>
        <dbReference type="EMBL" id="NKE45444.1"/>
    </source>
</evidence>
<evidence type="ECO:0000313" key="4">
    <source>
        <dbReference type="Proteomes" id="UP000765160"/>
    </source>
</evidence>
<dbReference type="InterPro" id="IPR028098">
    <property type="entry name" value="Glyco_trans_4-like_N"/>
</dbReference>
<name>A0ABX1EZF5_9PROT</name>
<accession>A0ABX1EZF5</accession>
<dbReference type="PANTHER" id="PTHR45947:SF3">
    <property type="entry name" value="SULFOQUINOVOSYL TRANSFERASE SQD2"/>
    <property type="match status" value="1"/>
</dbReference>
<gene>
    <name evidence="3" type="ORF">HB662_11710</name>
</gene>
<dbReference type="Pfam" id="PF13439">
    <property type="entry name" value="Glyco_transf_4"/>
    <property type="match status" value="1"/>
</dbReference>
<feature type="domain" description="Glycosyltransferase subfamily 4-like N-terminal" evidence="2">
    <location>
        <begin position="13"/>
        <end position="183"/>
    </location>
</feature>
<dbReference type="CDD" id="cd03794">
    <property type="entry name" value="GT4_WbuB-like"/>
    <property type="match status" value="1"/>
</dbReference>
<dbReference type="Proteomes" id="UP000765160">
    <property type="component" value="Unassembled WGS sequence"/>
</dbReference>
<evidence type="ECO:0000259" key="2">
    <source>
        <dbReference type="Pfam" id="PF13439"/>
    </source>
</evidence>
<dbReference type="Pfam" id="PF00534">
    <property type="entry name" value="Glycos_transf_1"/>
    <property type="match status" value="1"/>
</dbReference>
<organism evidence="3 4">
    <name type="scientific">Falsiroseomonas frigidaquae</name>
    <dbReference type="NCBI Taxonomy" id="487318"/>
    <lineage>
        <taxon>Bacteria</taxon>
        <taxon>Pseudomonadati</taxon>
        <taxon>Pseudomonadota</taxon>
        <taxon>Alphaproteobacteria</taxon>
        <taxon>Acetobacterales</taxon>
        <taxon>Roseomonadaceae</taxon>
        <taxon>Falsiroseomonas</taxon>
    </lineage>
</organism>
<dbReference type="InterPro" id="IPR050194">
    <property type="entry name" value="Glycosyltransferase_grp1"/>
</dbReference>
<dbReference type="RefSeq" id="WP_168049884.1">
    <property type="nucleotide sequence ID" value="NZ_JAATJR010000003.1"/>
</dbReference>
<reference evidence="3 4" key="1">
    <citation type="submission" date="2020-03" db="EMBL/GenBank/DDBJ databases">
        <title>Roseomonas selenitidurans sp. nov. isolated from soil.</title>
        <authorList>
            <person name="Liu H."/>
        </authorList>
    </citation>
    <scope>NUCLEOTIDE SEQUENCE [LARGE SCALE GENOMIC DNA]</scope>
    <source>
        <strain evidence="3 4">JCM 15073</strain>
    </source>
</reference>
<dbReference type="Gene3D" id="3.40.50.2000">
    <property type="entry name" value="Glycogen Phosphorylase B"/>
    <property type="match status" value="2"/>
</dbReference>
<evidence type="ECO:0000259" key="1">
    <source>
        <dbReference type="Pfam" id="PF00534"/>
    </source>
</evidence>
<dbReference type="PANTHER" id="PTHR45947">
    <property type="entry name" value="SULFOQUINOVOSYL TRANSFERASE SQD2"/>
    <property type="match status" value="1"/>
</dbReference>
<comment type="caution">
    <text evidence="3">The sequence shown here is derived from an EMBL/GenBank/DDBJ whole genome shotgun (WGS) entry which is preliminary data.</text>
</comment>
<proteinExistence type="predicted"/>
<keyword evidence="4" id="KW-1185">Reference proteome</keyword>
<dbReference type="InterPro" id="IPR001296">
    <property type="entry name" value="Glyco_trans_1"/>
</dbReference>
<dbReference type="EMBL" id="JAAVTX010000003">
    <property type="protein sequence ID" value="NKE45444.1"/>
    <property type="molecule type" value="Genomic_DNA"/>
</dbReference>
<sequence>MRILYSHRIRSRDGQGVHLDAMVAALRADGHVVQVTGPAGYDKAELGGESAGLARLRRLLPAWAQALAEIAYAVPATWRLHRAAAAFKPDVIYERANLYHVAGRIVARTRGVPLLLEVNAPLAEERARFGGLGLPRLSAWIERFAWRGAHRVLPVTEVLAGRVADAGVPPGRITVVPNGIDLADFPEPAARREGAPDSGALVLGFVGFVRDWHGLDKALHGIAAWRGDRPLSLVVVGDGPARPGLEKLAAELGIADRVRFTGLAARHAVPALVAGFDIALQPAAVPYASPLKVFEYMAAARAIVAPDQPNLREVLRDGETALLFDPAAPGAFWGAVARLAQDATLRQRLGDAARAQILARDLTWAGNARRVVAIAEAERTALRPRGAAGEIARGSLA</sequence>
<feature type="domain" description="Glycosyl transferase family 1" evidence="1">
    <location>
        <begin position="190"/>
        <end position="355"/>
    </location>
</feature>